<proteinExistence type="predicted"/>
<keyword evidence="5" id="KW-1185">Reference proteome</keyword>
<feature type="region of interest" description="Disordered" evidence="2">
    <location>
        <begin position="46"/>
        <end position="71"/>
    </location>
</feature>
<accession>A0A166VNY1</accession>
<keyword evidence="1" id="KW-0539">Nucleus</keyword>
<reference evidence="4 5" key="1">
    <citation type="submission" date="2015-06" db="EMBL/GenBank/DDBJ databases">
        <title>Survival trade-offs in plant roots during colonization by closely related pathogenic and mutualistic fungi.</title>
        <authorList>
            <person name="Hacquard S."/>
            <person name="Kracher B."/>
            <person name="Hiruma K."/>
            <person name="Weinman A."/>
            <person name="Muench P."/>
            <person name="Garrido Oter R."/>
            <person name="Ver Loren van Themaat E."/>
            <person name="Dallerey J.-F."/>
            <person name="Damm U."/>
            <person name="Henrissat B."/>
            <person name="Lespinet O."/>
            <person name="Thon M."/>
            <person name="Kemen E."/>
            <person name="McHardy A.C."/>
            <person name="Schulze-Lefert P."/>
            <person name="O'Connell R.J."/>
        </authorList>
    </citation>
    <scope>NUCLEOTIDE SEQUENCE [LARGE SCALE GENOMIC DNA]</scope>
    <source>
        <strain evidence="4 5">0861</strain>
    </source>
</reference>
<dbReference type="GO" id="GO:0000981">
    <property type="term" value="F:DNA-binding transcription factor activity, RNA polymerase II-specific"/>
    <property type="evidence" value="ECO:0007669"/>
    <property type="project" value="InterPro"/>
</dbReference>
<evidence type="ECO:0000256" key="2">
    <source>
        <dbReference type="SAM" id="MobiDB-lite"/>
    </source>
</evidence>
<dbReference type="Proteomes" id="UP000076552">
    <property type="component" value="Unassembled WGS sequence"/>
</dbReference>
<dbReference type="Gene3D" id="4.10.240.10">
    <property type="entry name" value="Zn(2)-C6 fungal-type DNA-binding domain"/>
    <property type="match status" value="1"/>
</dbReference>
<dbReference type="CDD" id="cd00067">
    <property type="entry name" value="GAL4"/>
    <property type="match status" value="1"/>
</dbReference>
<dbReference type="SMART" id="SM00066">
    <property type="entry name" value="GAL4"/>
    <property type="match status" value="1"/>
</dbReference>
<gene>
    <name evidence="4" type="ORF">CT0861_02202</name>
</gene>
<dbReference type="InterPro" id="IPR001138">
    <property type="entry name" value="Zn2Cys6_DnaBD"/>
</dbReference>
<dbReference type="GO" id="GO:0008270">
    <property type="term" value="F:zinc ion binding"/>
    <property type="evidence" value="ECO:0007669"/>
    <property type="project" value="InterPro"/>
</dbReference>
<dbReference type="PROSITE" id="PS50048">
    <property type="entry name" value="ZN2_CY6_FUNGAL_2"/>
    <property type="match status" value="1"/>
</dbReference>
<dbReference type="InterPro" id="IPR036864">
    <property type="entry name" value="Zn2-C6_fun-type_DNA-bd_sf"/>
</dbReference>
<evidence type="ECO:0000256" key="1">
    <source>
        <dbReference type="ARBA" id="ARBA00023242"/>
    </source>
</evidence>
<feature type="domain" description="Zn(2)-C6 fungal-type" evidence="3">
    <location>
        <begin position="8"/>
        <end position="40"/>
    </location>
</feature>
<dbReference type="STRING" id="708197.A0A166VNY1"/>
<evidence type="ECO:0000259" key="3">
    <source>
        <dbReference type="PROSITE" id="PS50048"/>
    </source>
</evidence>
<protein>
    <submittedName>
        <fullName evidence="4">C6 transcription factor</fullName>
    </submittedName>
</protein>
<dbReference type="PROSITE" id="PS00463">
    <property type="entry name" value="ZN2_CY6_FUNGAL_1"/>
    <property type="match status" value="1"/>
</dbReference>
<name>A0A166VNY1_9PEZI</name>
<comment type="caution">
    <text evidence="4">The sequence shown here is derived from an EMBL/GenBank/DDBJ whole genome shotgun (WGS) entry which is preliminary data.</text>
</comment>
<feature type="compositionally biased region" description="Polar residues" evidence="2">
    <location>
        <begin position="56"/>
        <end position="71"/>
    </location>
</feature>
<dbReference type="EMBL" id="LFIV01000029">
    <property type="protein sequence ID" value="KZL74784.1"/>
    <property type="molecule type" value="Genomic_DNA"/>
</dbReference>
<dbReference type="SUPFAM" id="SSF57701">
    <property type="entry name" value="Zn2/Cys6 DNA-binding domain"/>
    <property type="match status" value="1"/>
</dbReference>
<evidence type="ECO:0000313" key="5">
    <source>
        <dbReference type="Proteomes" id="UP000076552"/>
    </source>
</evidence>
<sequence>MLFSQRSACDRCRALKSRCSRETGAAKCERCQRLQIDCFYSPPRRMGRPAKKRLSQDTAQSTPSSSTMSELTIQTTQPDIFPPNMNKAGDFQYGLGIITSHPSEDGGHEWTDSFEDPLLGLLQEQDTKLMSTEWMDSDSLGLLDHHEDTLVSGSHDMPLTPPTTVGSLPNNLGDSWVPDCDQGPHMCRAESYTGDTLPPSPEADVRSSEPAVQRLLDLQSMLFARHMAKPQEIDGLSTLINTTVHSTETLIDVVESLPSLNLSVEGRRSVSPPISWGPAPDAPTLTANTTAYTATELQDQYQRQKAPNFALTISLFMTSYLLLLDSYDELLGALRARLQCSRQSQGPSPGSDFSLSQHFFNNTSGGHFNKLSLVSSFDLDVNSVVFLLSRMMKRLHKSTENRFATGSFAPSSTAHFKDHKFSLSKSSLNFDFQDGVRQDADGTSELFLTGGHSPMAMMGDYASQEVSQRHQTVMESLRVIRWLADEL</sequence>
<evidence type="ECO:0000313" key="4">
    <source>
        <dbReference type="EMBL" id="KZL74784.1"/>
    </source>
</evidence>
<dbReference type="Pfam" id="PF00172">
    <property type="entry name" value="Zn_clus"/>
    <property type="match status" value="1"/>
</dbReference>
<dbReference type="AlphaFoldDB" id="A0A166VNY1"/>
<organism evidence="4 5">
    <name type="scientific">Colletotrichum tofieldiae</name>
    <dbReference type="NCBI Taxonomy" id="708197"/>
    <lineage>
        <taxon>Eukaryota</taxon>
        <taxon>Fungi</taxon>
        <taxon>Dikarya</taxon>
        <taxon>Ascomycota</taxon>
        <taxon>Pezizomycotina</taxon>
        <taxon>Sordariomycetes</taxon>
        <taxon>Hypocreomycetidae</taxon>
        <taxon>Glomerellales</taxon>
        <taxon>Glomerellaceae</taxon>
        <taxon>Colletotrichum</taxon>
        <taxon>Colletotrichum spaethianum species complex</taxon>
    </lineage>
</organism>